<dbReference type="Pfam" id="PF05100">
    <property type="entry name" value="Phage_tail_L"/>
    <property type="match status" value="1"/>
</dbReference>
<dbReference type="GO" id="GO:0030430">
    <property type="term" value="C:host cell cytoplasm"/>
    <property type="evidence" value="ECO:0007669"/>
    <property type="project" value="InterPro"/>
</dbReference>
<dbReference type="InterPro" id="IPR006487">
    <property type="entry name" value="Phage_lambda_L"/>
</dbReference>
<accession>A0AAU8CIM9</accession>
<dbReference type="GO" id="GO:0051536">
    <property type="term" value="F:iron-sulfur cluster binding"/>
    <property type="evidence" value="ECO:0007669"/>
    <property type="project" value="InterPro"/>
</dbReference>
<organism evidence="1">
    <name type="scientific">Mesorhizobium sp. WSM2240</name>
    <dbReference type="NCBI Taxonomy" id="3228851"/>
    <lineage>
        <taxon>Bacteria</taxon>
        <taxon>Pseudomonadati</taxon>
        <taxon>Pseudomonadota</taxon>
        <taxon>Alphaproteobacteria</taxon>
        <taxon>Hyphomicrobiales</taxon>
        <taxon>Phyllobacteriaceae</taxon>
        <taxon>Mesorhizobium</taxon>
    </lineage>
</organism>
<dbReference type="RefSeq" id="WP_353645772.1">
    <property type="nucleotide sequence ID" value="NZ_CP159253.1"/>
</dbReference>
<evidence type="ECO:0000313" key="1">
    <source>
        <dbReference type="EMBL" id="XCG46690.1"/>
    </source>
</evidence>
<protein>
    <submittedName>
        <fullName evidence="1">Uncharacterized protein</fullName>
    </submittedName>
</protein>
<dbReference type="AlphaFoldDB" id="A0AAU8CIM9"/>
<sequence length="155" mass="17867">MADAQKLTADAHIDLFEIQLRTEPVTLRFTDSITRTWQGNLYEMFGIAISGEKRSAEDEESRPTLQVINPEGLFNSLVRQRLLDRATIIRRRVLLAHIEADVPIFQQRMWYVSRIADVTAGQSITMELRSMSEGPNVRLPARQFIPPDFPMVRLR</sequence>
<dbReference type="GO" id="GO:0046718">
    <property type="term" value="P:symbiont entry into host cell"/>
    <property type="evidence" value="ECO:0007669"/>
    <property type="project" value="InterPro"/>
</dbReference>
<gene>
    <name evidence="1" type="ORF">ABVK50_15325</name>
</gene>
<dbReference type="EMBL" id="CP159253">
    <property type="protein sequence ID" value="XCG46690.1"/>
    <property type="molecule type" value="Genomic_DNA"/>
</dbReference>
<name>A0AAU8CIM9_9HYPH</name>
<proteinExistence type="predicted"/>
<reference evidence="1" key="1">
    <citation type="submission" date="2024-06" db="EMBL/GenBank/DDBJ databases">
        <title>Mesorhizobium karijinii sp. nov., a symbiont of the iconic Swainsona formosa from arid Australia.</title>
        <authorList>
            <person name="Hill Y.J."/>
            <person name="Watkin E.L.J."/>
            <person name="O'Hara G.W."/>
            <person name="Terpolilli J."/>
            <person name="Tye M.L."/>
            <person name="Kohlmeier M.G."/>
        </authorList>
    </citation>
    <scope>NUCLEOTIDE SEQUENCE</scope>
    <source>
        <strain evidence="1">WSM2240</strain>
    </source>
</reference>